<proteinExistence type="predicted"/>
<dbReference type="Proteomes" id="UP001054945">
    <property type="component" value="Unassembled WGS sequence"/>
</dbReference>
<evidence type="ECO:0000313" key="2">
    <source>
        <dbReference type="Proteomes" id="UP001054945"/>
    </source>
</evidence>
<comment type="caution">
    <text evidence="1">The sequence shown here is derived from an EMBL/GenBank/DDBJ whole genome shotgun (WGS) entry which is preliminary data.</text>
</comment>
<reference evidence="1 2" key="1">
    <citation type="submission" date="2021-06" db="EMBL/GenBank/DDBJ databases">
        <title>Caerostris extrusa draft genome.</title>
        <authorList>
            <person name="Kono N."/>
            <person name="Arakawa K."/>
        </authorList>
    </citation>
    <scope>NUCLEOTIDE SEQUENCE [LARGE SCALE GENOMIC DNA]</scope>
</reference>
<keyword evidence="2" id="KW-1185">Reference proteome</keyword>
<dbReference type="AlphaFoldDB" id="A0AAV4REH1"/>
<name>A0AAV4REH1_CAEEX</name>
<evidence type="ECO:0000313" key="1">
    <source>
        <dbReference type="EMBL" id="GIY20299.1"/>
    </source>
</evidence>
<protein>
    <submittedName>
        <fullName evidence="1">Uncharacterized protein</fullName>
    </submittedName>
</protein>
<sequence length="90" mass="10298">MIPFRRTCDNSSAFACRIPPTSLIVIARITEQPQSPNSSRIWRIHIVRKKNILKYGVLVVFSDNFIRFCLDSSISSKRMSPSRGQLSMLL</sequence>
<organism evidence="1 2">
    <name type="scientific">Caerostris extrusa</name>
    <name type="common">Bark spider</name>
    <name type="synonym">Caerostris bankana</name>
    <dbReference type="NCBI Taxonomy" id="172846"/>
    <lineage>
        <taxon>Eukaryota</taxon>
        <taxon>Metazoa</taxon>
        <taxon>Ecdysozoa</taxon>
        <taxon>Arthropoda</taxon>
        <taxon>Chelicerata</taxon>
        <taxon>Arachnida</taxon>
        <taxon>Araneae</taxon>
        <taxon>Araneomorphae</taxon>
        <taxon>Entelegynae</taxon>
        <taxon>Araneoidea</taxon>
        <taxon>Araneidae</taxon>
        <taxon>Caerostris</taxon>
    </lineage>
</organism>
<gene>
    <name evidence="1" type="ORF">CEXT_92421</name>
</gene>
<dbReference type="EMBL" id="BPLR01007866">
    <property type="protein sequence ID" value="GIY20299.1"/>
    <property type="molecule type" value="Genomic_DNA"/>
</dbReference>
<accession>A0AAV4REH1</accession>